<dbReference type="Gene3D" id="3.30.1180.10">
    <property type="match status" value="1"/>
</dbReference>
<dbReference type="PROSITE" id="PS51482">
    <property type="entry name" value="DEGV"/>
    <property type="match status" value="1"/>
</dbReference>
<gene>
    <name evidence="2" type="ORF">SAMN05421578_10546</name>
</gene>
<dbReference type="Gene3D" id="3.40.50.10170">
    <property type="match status" value="1"/>
</dbReference>
<dbReference type="InterPro" id="IPR003797">
    <property type="entry name" value="DegV"/>
</dbReference>
<evidence type="ECO:0000256" key="1">
    <source>
        <dbReference type="ARBA" id="ARBA00023121"/>
    </source>
</evidence>
<reference evidence="2 3" key="1">
    <citation type="submission" date="2017-01" db="EMBL/GenBank/DDBJ databases">
        <authorList>
            <person name="Varghese N."/>
            <person name="Submissions S."/>
        </authorList>
    </citation>
    <scope>NUCLEOTIDE SEQUENCE [LARGE SCALE GENOMIC DNA]</scope>
    <source>
        <strain evidence="2 3">ATCC 23464</strain>
    </source>
</reference>
<comment type="caution">
    <text evidence="2">The sequence shown here is derived from an EMBL/GenBank/DDBJ whole genome shotgun (WGS) entry which is preliminary data.</text>
</comment>
<dbReference type="SUPFAM" id="SSF82549">
    <property type="entry name" value="DAK1/DegV-like"/>
    <property type="match status" value="1"/>
</dbReference>
<dbReference type="PANTHER" id="PTHR33434">
    <property type="entry name" value="DEGV DOMAIN-CONTAINING PROTEIN DR_1986-RELATED"/>
    <property type="match status" value="1"/>
</dbReference>
<accession>A0ABY1JWY1</accession>
<protein>
    <submittedName>
        <fullName evidence="2">EDD domain protein, DegV family</fullName>
    </submittedName>
</protein>
<dbReference type="RefSeq" id="WP_068586780.1">
    <property type="nucleotide sequence ID" value="NZ_FTNK01000005.1"/>
</dbReference>
<dbReference type="Pfam" id="PF02645">
    <property type="entry name" value="DegV"/>
    <property type="match status" value="1"/>
</dbReference>
<name>A0ABY1JWY1_9BACL</name>
<dbReference type="Proteomes" id="UP000186666">
    <property type="component" value="Unassembled WGS sequence"/>
</dbReference>
<dbReference type="InterPro" id="IPR043168">
    <property type="entry name" value="DegV_C"/>
</dbReference>
<organism evidence="2 3">
    <name type="scientific">Paenibacillus macquariensis</name>
    <dbReference type="NCBI Taxonomy" id="948756"/>
    <lineage>
        <taxon>Bacteria</taxon>
        <taxon>Bacillati</taxon>
        <taxon>Bacillota</taxon>
        <taxon>Bacilli</taxon>
        <taxon>Bacillales</taxon>
        <taxon>Paenibacillaceae</taxon>
        <taxon>Paenibacillus</taxon>
    </lineage>
</organism>
<keyword evidence="3" id="KW-1185">Reference proteome</keyword>
<dbReference type="NCBIfam" id="TIGR00762">
    <property type="entry name" value="DegV"/>
    <property type="match status" value="1"/>
</dbReference>
<evidence type="ECO:0000313" key="2">
    <source>
        <dbReference type="EMBL" id="SIQ91825.1"/>
    </source>
</evidence>
<proteinExistence type="predicted"/>
<dbReference type="InterPro" id="IPR050270">
    <property type="entry name" value="DegV_domain_contain"/>
</dbReference>
<sequence length="286" mass="31639">MPTIKIFADSTSDLPTSWIEQYDIGIIPLYVIFGEQSLRDGLDITPIDLYKRVDQNGDLPKTAAPSPSDFMRAFTPHIERGDQILFISLSSELSSTYQNARIAADEYPSDQIAVFDSLNLSSAIGLLIMKAIKGVEDGRSLDEIVTLLEAVRPEIETEFVVDTLEYLYKGGRCSGMQNLIGSLLKIRPVIKVSEGKMIPANRVRGKREKAVEQLLQNALEKKDLMDHDHIMVVHSLAEEDALVMQARLQEHTQAKVNLSSAGCVVCSHCGPHTIGIMYSKKTALGH</sequence>
<keyword evidence="1" id="KW-0446">Lipid-binding</keyword>
<dbReference type="PANTHER" id="PTHR33434:SF2">
    <property type="entry name" value="FATTY ACID-BINDING PROTEIN TM_1468"/>
    <property type="match status" value="1"/>
</dbReference>
<evidence type="ECO:0000313" key="3">
    <source>
        <dbReference type="Proteomes" id="UP000186666"/>
    </source>
</evidence>
<dbReference type="EMBL" id="FTNK01000005">
    <property type="protein sequence ID" value="SIQ91825.1"/>
    <property type="molecule type" value="Genomic_DNA"/>
</dbReference>